<comment type="caution">
    <text evidence="3">The sequence shown here is derived from an EMBL/GenBank/DDBJ whole genome shotgun (WGS) entry which is preliminary data.</text>
</comment>
<name>A0A8J2YDC1_9BACL</name>
<evidence type="ECO:0000313" key="4">
    <source>
        <dbReference type="Proteomes" id="UP000625210"/>
    </source>
</evidence>
<dbReference type="EMBL" id="BMHQ01000005">
    <property type="protein sequence ID" value="GGE16067.1"/>
    <property type="molecule type" value="Genomic_DNA"/>
</dbReference>
<dbReference type="GO" id="GO:0003677">
    <property type="term" value="F:DNA binding"/>
    <property type="evidence" value="ECO:0007669"/>
    <property type="project" value="InterPro"/>
</dbReference>
<dbReference type="InterPro" id="IPR004026">
    <property type="entry name" value="Ada_DNA_repair_Zn-bd"/>
</dbReference>
<reference evidence="3" key="2">
    <citation type="submission" date="2020-09" db="EMBL/GenBank/DDBJ databases">
        <authorList>
            <person name="Sun Q."/>
            <person name="Zhou Y."/>
        </authorList>
    </citation>
    <scope>NUCLEOTIDE SEQUENCE</scope>
    <source>
        <strain evidence="3">CGMCC 1.15179</strain>
    </source>
</reference>
<dbReference type="GO" id="GO:0006281">
    <property type="term" value="P:DNA repair"/>
    <property type="evidence" value="ECO:0007669"/>
    <property type="project" value="InterPro"/>
</dbReference>
<proteinExistence type="predicted"/>
<evidence type="ECO:0000259" key="2">
    <source>
        <dbReference type="Pfam" id="PF02805"/>
    </source>
</evidence>
<accession>A0A8J2YDC1</accession>
<gene>
    <name evidence="3" type="ORF">GCM10011571_17110</name>
</gene>
<keyword evidence="4" id="KW-1185">Reference proteome</keyword>
<reference evidence="3" key="1">
    <citation type="journal article" date="2014" name="Int. J. Syst. Evol. Microbiol.">
        <title>Complete genome sequence of Corynebacterium casei LMG S-19264T (=DSM 44701T), isolated from a smear-ripened cheese.</title>
        <authorList>
            <consortium name="US DOE Joint Genome Institute (JGI-PGF)"/>
            <person name="Walter F."/>
            <person name="Albersmeier A."/>
            <person name="Kalinowski J."/>
            <person name="Ruckert C."/>
        </authorList>
    </citation>
    <scope>NUCLEOTIDE SEQUENCE</scope>
    <source>
        <strain evidence="3">CGMCC 1.15179</strain>
    </source>
</reference>
<dbReference type="InterPro" id="IPR035451">
    <property type="entry name" value="Ada-like_dom_sf"/>
</dbReference>
<dbReference type="SUPFAM" id="SSF57884">
    <property type="entry name" value="Ada DNA repair protein, N-terminal domain (N-Ada 10)"/>
    <property type="match status" value="1"/>
</dbReference>
<dbReference type="GO" id="GO:0006355">
    <property type="term" value="P:regulation of DNA-templated transcription"/>
    <property type="evidence" value="ECO:0007669"/>
    <property type="project" value="InterPro"/>
</dbReference>
<dbReference type="AlphaFoldDB" id="A0A8J2YDC1"/>
<keyword evidence="1" id="KW-0010">Activator</keyword>
<dbReference type="Pfam" id="PF02805">
    <property type="entry name" value="Ada_Zn_binding"/>
    <property type="match status" value="1"/>
</dbReference>
<organism evidence="3 4">
    <name type="scientific">Marinithermofilum abyssi</name>
    <dbReference type="NCBI Taxonomy" id="1571185"/>
    <lineage>
        <taxon>Bacteria</taxon>
        <taxon>Bacillati</taxon>
        <taxon>Bacillota</taxon>
        <taxon>Bacilli</taxon>
        <taxon>Bacillales</taxon>
        <taxon>Thermoactinomycetaceae</taxon>
        <taxon>Marinithermofilum</taxon>
    </lineage>
</organism>
<sequence>MKIQREVLWEAVVQCDRSYDGSFYYAVKTTKIFCRPSCKSKTPKQENVEFFFDIAEPFRKGYRPCKRCRPDLSPTYDPQRELIAKVKEVLEDEYHKPWTLHTLSKQFWNQLLPPSTDV</sequence>
<feature type="domain" description="Ada DNA repair metal-binding" evidence="2">
    <location>
        <begin position="8"/>
        <end position="71"/>
    </location>
</feature>
<dbReference type="Gene3D" id="3.40.10.10">
    <property type="entry name" value="DNA Methylphosphotriester Repair Domain"/>
    <property type="match status" value="1"/>
</dbReference>
<evidence type="ECO:0000313" key="3">
    <source>
        <dbReference type="EMBL" id="GGE16067.1"/>
    </source>
</evidence>
<dbReference type="GO" id="GO:0008168">
    <property type="term" value="F:methyltransferase activity"/>
    <property type="evidence" value="ECO:0007669"/>
    <property type="project" value="InterPro"/>
</dbReference>
<protein>
    <recommendedName>
        <fullName evidence="2">Ada DNA repair metal-binding domain-containing protein</fullName>
    </recommendedName>
</protein>
<evidence type="ECO:0000256" key="1">
    <source>
        <dbReference type="ARBA" id="ARBA00023159"/>
    </source>
</evidence>
<dbReference type="RefSeq" id="WP_188647461.1">
    <property type="nucleotide sequence ID" value="NZ_BMHQ01000005.1"/>
</dbReference>
<dbReference type="Proteomes" id="UP000625210">
    <property type="component" value="Unassembled WGS sequence"/>
</dbReference>
<dbReference type="GO" id="GO:0008270">
    <property type="term" value="F:zinc ion binding"/>
    <property type="evidence" value="ECO:0007669"/>
    <property type="project" value="InterPro"/>
</dbReference>